<organism evidence="1 2">
    <name type="scientific">Smittium simulii</name>
    <dbReference type="NCBI Taxonomy" id="133385"/>
    <lineage>
        <taxon>Eukaryota</taxon>
        <taxon>Fungi</taxon>
        <taxon>Fungi incertae sedis</taxon>
        <taxon>Zoopagomycota</taxon>
        <taxon>Kickxellomycotina</taxon>
        <taxon>Harpellomycetes</taxon>
        <taxon>Harpellales</taxon>
        <taxon>Legeriomycetaceae</taxon>
        <taxon>Smittium</taxon>
    </lineage>
</organism>
<name>A0A2T9YUM6_9FUNG</name>
<accession>A0A2T9YUM6</accession>
<protein>
    <submittedName>
        <fullName evidence="1">Uncharacterized protein</fullName>
    </submittedName>
</protein>
<comment type="caution">
    <text evidence="1">The sequence shown here is derived from an EMBL/GenBank/DDBJ whole genome shotgun (WGS) entry which is preliminary data.</text>
</comment>
<sequence length="216" mass="25246">MLISIEACVIENSIEKDNMPLKVTIQTNAEYKEKSEKLDDPEINTQSMFLIPFSKSKPNENLPSSLEIASLNPEKLILQEFYNCKMMFKSTIKYQMELFNFLVPSSVMISKNDAKAFNFIKELLKDIDTYDDEAKRCGKDVWSMYLACLDENKDCNAGLLEEIDEYNRMLFEFTERKSKLYQWVPQFVINTCNYQRATKNFILKAKAIFYGALDYI</sequence>
<evidence type="ECO:0000313" key="2">
    <source>
        <dbReference type="Proteomes" id="UP000245383"/>
    </source>
</evidence>
<proteinExistence type="predicted"/>
<gene>
    <name evidence="1" type="ORF">BB561_001441</name>
</gene>
<dbReference type="EMBL" id="MBFR01000042">
    <property type="protein sequence ID" value="PVU96045.1"/>
    <property type="molecule type" value="Genomic_DNA"/>
</dbReference>
<keyword evidence="2" id="KW-1185">Reference proteome</keyword>
<evidence type="ECO:0000313" key="1">
    <source>
        <dbReference type="EMBL" id="PVU96045.1"/>
    </source>
</evidence>
<reference evidence="1 2" key="1">
    <citation type="journal article" date="2018" name="MBio">
        <title>Comparative Genomics Reveals the Core Gene Toolbox for the Fungus-Insect Symbiosis.</title>
        <authorList>
            <person name="Wang Y."/>
            <person name="Stata M."/>
            <person name="Wang W."/>
            <person name="Stajich J.E."/>
            <person name="White M.M."/>
            <person name="Moncalvo J.M."/>
        </authorList>
    </citation>
    <scope>NUCLEOTIDE SEQUENCE [LARGE SCALE GENOMIC DNA]</scope>
    <source>
        <strain evidence="1 2">SWE-8-4</strain>
    </source>
</reference>
<dbReference type="Proteomes" id="UP000245383">
    <property type="component" value="Unassembled WGS sequence"/>
</dbReference>
<dbReference type="AlphaFoldDB" id="A0A2T9YUM6"/>